<feature type="domain" description="Fibronectin type-III" evidence="4">
    <location>
        <begin position="151"/>
        <end position="246"/>
    </location>
</feature>
<feature type="domain" description="Fibronectin type-III" evidence="4">
    <location>
        <begin position="498"/>
        <end position="599"/>
    </location>
</feature>
<feature type="domain" description="Fibronectin type-III" evidence="4">
    <location>
        <begin position="282"/>
        <end position="385"/>
    </location>
</feature>
<keyword evidence="2" id="KW-0472">Membrane</keyword>
<proteinExistence type="predicted"/>
<feature type="transmembrane region" description="Helical" evidence="2">
    <location>
        <begin position="937"/>
        <end position="962"/>
    </location>
</feature>
<evidence type="ECO:0000313" key="6">
    <source>
        <dbReference type="Proteomes" id="UP000324629"/>
    </source>
</evidence>
<evidence type="ECO:0000259" key="4">
    <source>
        <dbReference type="PROSITE" id="PS50853"/>
    </source>
</evidence>
<evidence type="ECO:0000313" key="5">
    <source>
        <dbReference type="EMBL" id="KAA3682335.1"/>
    </source>
</evidence>
<dbReference type="AlphaFoldDB" id="A0A5J4P319"/>
<dbReference type="InterPro" id="IPR013783">
    <property type="entry name" value="Ig-like_fold"/>
</dbReference>
<dbReference type="InterPro" id="IPR050964">
    <property type="entry name" value="Striated_Muscle_Regulatory"/>
</dbReference>
<dbReference type="SMART" id="SM00409">
    <property type="entry name" value="IG"/>
    <property type="match status" value="1"/>
</dbReference>
<accession>A0A5J4P319</accession>
<dbReference type="CDD" id="cd00063">
    <property type="entry name" value="FN3"/>
    <property type="match status" value="5"/>
</dbReference>
<dbReference type="SMART" id="SM00060">
    <property type="entry name" value="FN3"/>
    <property type="match status" value="6"/>
</dbReference>
<reference evidence="5 6" key="1">
    <citation type="journal article" date="2019" name="Gigascience">
        <title>Whole-genome sequence of the oriental lung fluke Paragonimus westermani.</title>
        <authorList>
            <person name="Oey H."/>
            <person name="Zakrzewski M."/>
            <person name="Narain K."/>
            <person name="Devi K.R."/>
            <person name="Agatsuma T."/>
            <person name="Nawaratna S."/>
            <person name="Gobert G.N."/>
            <person name="Jones M.K."/>
            <person name="Ragan M.A."/>
            <person name="McManus D.P."/>
            <person name="Krause L."/>
        </authorList>
    </citation>
    <scope>NUCLEOTIDE SEQUENCE [LARGE SCALE GENOMIC DNA]</scope>
    <source>
        <strain evidence="5 6">IND2009</strain>
    </source>
</reference>
<dbReference type="InterPro" id="IPR003599">
    <property type="entry name" value="Ig_sub"/>
</dbReference>
<dbReference type="PROSITE" id="PS50853">
    <property type="entry name" value="FN3"/>
    <property type="match status" value="5"/>
</dbReference>
<evidence type="ECO:0000256" key="2">
    <source>
        <dbReference type="SAM" id="Phobius"/>
    </source>
</evidence>
<gene>
    <name evidence="5" type="ORF">DEA37_0008678</name>
</gene>
<dbReference type="Proteomes" id="UP000324629">
    <property type="component" value="Unassembled WGS sequence"/>
</dbReference>
<sequence>MLHKHTEQPVALRYPDASNYISKQAKTDYYCLHSVLQQSEKNMSCSFLGQPAPQIEWRKNTEPVQNSHFFRISTSNVSHSESSGINPIPAGSLVYRTSLSIRGLLPNDAGYFQCFAQNRFGSAQSTITLNVRPSFVNSLNSGQATTSNLPPPSNPKILQLTETQAYLSWTPPSQSNGEPLSSLSYQIRITPVHTAHTLTMNTTKPVLLLTDLRPDSSYDIEVFTLRALDNKQSAGSASFRIRTKPMVYRPSAVTGLSAESGEFRCLNISWRSPPRPNRLISPGEEVAYFIITLFNLNPMDSSLDIPTDSSQINKSIQQITVPVRSYNSAVDWPTRMSSHDYYSHVVTNLTPDAFYQVSVQAVTASNVTGHPSVISSSARVSSRPPSEPPMQVHVQSIGAHVVTVSWEPPPVIARNGELILYRINISCEDWLRPRQINVLTEHTQMIRGLSRGTKYDLTVSAATRGGNGPDSPPVTFTTMTEPNEADREAGQNGGGFVMPEVENLRYVADERSILLLWSPPINSNLPAHVTSFGLPEVDHYVVKWGKVYPGPATVQVNADQTRFLLNDLDPDTSYLVDVSVVYKNQETGTEMVTVRTKSALFNQRLLIPLNLQVSTVESDWAMLIWDEPECGRNQNEVLVQQIDCLGKEFVRSYQVAYKLIGKENKAKSSMNDAASEGSKPDGDDFWFEGEGVGLEMDDESSSYPIPNGITQIVNATRTWARLENLRPGHRYSATVRAVGTKPHQTSLGSDVDLLYSEWSLAEMFETKKRNHQNFILLSEPEDAPTDIQLIGMSLTNGSIGLQISWQPPTRPHGELVGYLVHYTTNWTLPLAKWSRRRSPAYSVNTVLVGLSRGSIYFIQLRARNRHGNGPLSPIRLYRTPDASGQGGGEIPLGRAYYDALSIPKELVRLDLSPSSMQSKLDPSITSPDSKITDTTGFSWILIGFVAGLSLLLIAILLGIIVWRRREKRYAPVLG</sequence>
<dbReference type="EMBL" id="QNGE01000028">
    <property type="protein sequence ID" value="KAA3682335.1"/>
    <property type="molecule type" value="Genomic_DNA"/>
</dbReference>
<protein>
    <submittedName>
        <fullName evidence="5">Neogenin</fullName>
    </submittedName>
</protein>
<dbReference type="SUPFAM" id="SSF49265">
    <property type="entry name" value="Fibronectin type III"/>
    <property type="match status" value="4"/>
</dbReference>
<dbReference type="PANTHER" id="PTHR13817:SF173">
    <property type="entry name" value="FRAZZLED"/>
    <property type="match status" value="1"/>
</dbReference>
<keyword evidence="2" id="KW-0812">Transmembrane</keyword>
<dbReference type="InterPro" id="IPR007110">
    <property type="entry name" value="Ig-like_dom"/>
</dbReference>
<dbReference type="Pfam" id="PF00041">
    <property type="entry name" value="fn3"/>
    <property type="match status" value="3"/>
</dbReference>
<keyword evidence="1" id="KW-0677">Repeat</keyword>
<dbReference type="PANTHER" id="PTHR13817">
    <property type="entry name" value="TITIN"/>
    <property type="match status" value="1"/>
</dbReference>
<dbReference type="Pfam" id="PF00047">
    <property type="entry name" value="ig"/>
    <property type="match status" value="1"/>
</dbReference>
<feature type="domain" description="Ig-like" evidence="3">
    <location>
        <begin position="9"/>
        <end position="130"/>
    </location>
</feature>
<dbReference type="InterPro" id="IPR036116">
    <property type="entry name" value="FN3_sf"/>
</dbReference>
<dbReference type="SUPFAM" id="SSF48726">
    <property type="entry name" value="Immunoglobulin"/>
    <property type="match status" value="1"/>
</dbReference>
<organism evidence="5 6">
    <name type="scientific">Paragonimus westermani</name>
    <dbReference type="NCBI Taxonomy" id="34504"/>
    <lineage>
        <taxon>Eukaryota</taxon>
        <taxon>Metazoa</taxon>
        <taxon>Spiralia</taxon>
        <taxon>Lophotrochozoa</taxon>
        <taxon>Platyhelminthes</taxon>
        <taxon>Trematoda</taxon>
        <taxon>Digenea</taxon>
        <taxon>Plagiorchiida</taxon>
        <taxon>Troglotremata</taxon>
        <taxon>Troglotrematidae</taxon>
        <taxon>Paragonimus</taxon>
    </lineage>
</organism>
<dbReference type="InterPro" id="IPR013151">
    <property type="entry name" value="Immunoglobulin_dom"/>
</dbReference>
<evidence type="ECO:0000256" key="1">
    <source>
        <dbReference type="ARBA" id="ARBA00022737"/>
    </source>
</evidence>
<evidence type="ECO:0000259" key="3">
    <source>
        <dbReference type="PROSITE" id="PS50835"/>
    </source>
</evidence>
<dbReference type="SMART" id="SM00408">
    <property type="entry name" value="IGc2"/>
    <property type="match status" value="1"/>
</dbReference>
<dbReference type="InterPro" id="IPR003598">
    <property type="entry name" value="Ig_sub2"/>
</dbReference>
<dbReference type="Gene3D" id="2.60.40.10">
    <property type="entry name" value="Immunoglobulins"/>
    <property type="match status" value="7"/>
</dbReference>
<name>A0A5J4P319_9TREM</name>
<feature type="domain" description="Fibronectin type-III" evidence="4">
    <location>
        <begin position="388"/>
        <end position="483"/>
    </location>
</feature>
<dbReference type="PROSITE" id="PS50835">
    <property type="entry name" value="IG_LIKE"/>
    <property type="match status" value="1"/>
</dbReference>
<dbReference type="FunFam" id="2.60.40.10:FF:000028">
    <property type="entry name" value="Neuronal cell adhesion molecule"/>
    <property type="match status" value="1"/>
</dbReference>
<keyword evidence="2" id="KW-1133">Transmembrane helix</keyword>
<dbReference type="InterPro" id="IPR003961">
    <property type="entry name" value="FN3_dom"/>
</dbReference>
<keyword evidence="6" id="KW-1185">Reference proteome</keyword>
<dbReference type="InterPro" id="IPR036179">
    <property type="entry name" value="Ig-like_dom_sf"/>
</dbReference>
<comment type="caution">
    <text evidence="5">The sequence shown here is derived from an EMBL/GenBank/DDBJ whole genome shotgun (WGS) entry which is preliminary data.</text>
</comment>
<feature type="domain" description="Fibronectin type-III" evidence="4">
    <location>
        <begin position="783"/>
        <end position="882"/>
    </location>
</feature>